<dbReference type="EMBL" id="JBHSAL010000001">
    <property type="protein sequence ID" value="MFC3887304.1"/>
    <property type="molecule type" value="Genomic_DNA"/>
</dbReference>
<organism evidence="1 2">
    <name type="scientific">Salinispirillum marinum</name>
    <dbReference type="NCBI Taxonomy" id="1485203"/>
    <lineage>
        <taxon>Bacteria</taxon>
        <taxon>Pseudomonadati</taxon>
        <taxon>Pseudomonadota</taxon>
        <taxon>Gammaproteobacteria</taxon>
        <taxon>Oceanospirillales</taxon>
        <taxon>Saccharospirillaceae</taxon>
        <taxon>Salinispirillum</taxon>
    </lineage>
</organism>
<accession>A0ABV8BCR7</accession>
<name>A0ABV8BCR7_9GAMM</name>
<evidence type="ECO:0000313" key="2">
    <source>
        <dbReference type="Proteomes" id="UP001595842"/>
    </source>
</evidence>
<protein>
    <submittedName>
        <fullName evidence="1">Uncharacterized protein</fullName>
    </submittedName>
</protein>
<sequence length="148" mass="16709">MVPARQNRPSSDSSSASWVLSPAALKGILMNTPLYSPERRLLCELSRAALEVERGGTDWQTLDIRLSAWCQSFGTDPQPAQHQIEFSLQQLKQRTLDAEQFPTYPTAWLVGFTKIDADRYQVEPSPWLSANLVQLACIIKLQDIYDTL</sequence>
<dbReference type="RefSeq" id="WP_380693779.1">
    <property type="nucleotide sequence ID" value="NZ_JBHSAL010000001.1"/>
</dbReference>
<comment type="caution">
    <text evidence="1">The sequence shown here is derived from an EMBL/GenBank/DDBJ whole genome shotgun (WGS) entry which is preliminary data.</text>
</comment>
<proteinExistence type="predicted"/>
<reference evidence="2" key="1">
    <citation type="journal article" date="2019" name="Int. J. Syst. Evol. Microbiol.">
        <title>The Global Catalogue of Microorganisms (GCM) 10K type strain sequencing project: providing services to taxonomists for standard genome sequencing and annotation.</title>
        <authorList>
            <consortium name="The Broad Institute Genomics Platform"/>
            <consortium name="The Broad Institute Genome Sequencing Center for Infectious Disease"/>
            <person name="Wu L."/>
            <person name="Ma J."/>
        </authorList>
    </citation>
    <scope>NUCLEOTIDE SEQUENCE [LARGE SCALE GENOMIC DNA]</scope>
    <source>
        <strain evidence="2">IBRC-M 10765</strain>
    </source>
</reference>
<evidence type="ECO:0000313" key="1">
    <source>
        <dbReference type="EMBL" id="MFC3887304.1"/>
    </source>
</evidence>
<keyword evidence="2" id="KW-1185">Reference proteome</keyword>
<gene>
    <name evidence="1" type="ORF">ACFOSD_02835</name>
</gene>
<dbReference type="Proteomes" id="UP001595842">
    <property type="component" value="Unassembled WGS sequence"/>
</dbReference>